<dbReference type="AlphaFoldDB" id="A0A150FTP2"/>
<sequence>MVVVEQASATLQWENNHNVYIYADHIEVCKPSSPLDTRFTVLVQFIRELTGVEKEVEVPTNYGQELL</sequence>
<reference evidence="2" key="1">
    <citation type="journal article" date="2016" name="Nat. Commun.">
        <title>The Gonium pectorale genome demonstrates co-option of cell cycle regulation during the evolution of multicellularity.</title>
        <authorList>
            <person name="Hanschen E.R."/>
            <person name="Marriage T.N."/>
            <person name="Ferris P.J."/>
            <person name="Hamaji T."/>
            <person name="Toyoda A."/>
            <person name="Fujiyama A."/>
            <person name="Neme R."/>
            <person name="Noguchi H."/>
            <person name="Minakuchi Y."/>
            <person name="Suzuki M."/>
            <person name="Kawai-Toyooka H."/>
            <person name="Smith D.R."/>
            <person name="Sparks H."/>
            <person name="Anderson J."/>
            <person name="Bakaric R."/>
            <person name="Luria V."/>
            <person name="Karger A."/>
            <person name="Kirschner M.W."/>
            <person name="Durand P.M."/>
            <person name="Michod R.E."/>
            <person name="Nozaki H."/>
            <person name="Olson B.J."/>
        </authorList>
    </citation>
    <scope>NUCLEOTIDE SEQUENCE [LARGE SCALE GENOMIC DNA]</scope>
    <source>
        <strain evidence="2">NIES-2863</strain>
    </source>
</reference>
<evidence type="ECO:0000313" key="2">
    <source>
        <dbReference type="Proteomes" id="UP000075714"/>
    </source>
</evidence>
<dbReference type="EMBL" id="LSYV01001048">
    <property type="protein sequence ID" value="KXZ40983.1"/>
    <property type="molecule type" value="Genomic_DNA"/>
</dbReference>
<evidence type="ECO:0000313" key="1">
    <source>
        <dbReference type="EMBL" id="KXZ40983.1"/>
    </source>
</evidence>
<organism evidence="1 2">
    <name type="scientific">Gonium pectorale</name>
    <name type="common">Green alga</name>
    <dbReference type="NCBI Taxonomy" id="33097"/>
    <lineage>
        <taxon>Eukaryota</taxon>
        <taxon>Viridiplantae</taxon>
        <taxon>Chlorophyta</taxon>
        <taxon>core chlorophytes</taxon>
        <taxon>Chlorophyceae</taxon>
        <taxon>CS clade</taxon>
        <taxon>Chlamydomonadales</taxon>
        <taxon>Volvocaceae</taxon>
        <taxon>Gonium</taxon>
    </lineage>
</organism>
<protein>
    <submittedName>
        <fullName evidence="1">Uncharacterized protein</fullName>
    </submittedName>
</protein>
<name>A0A150FTP2_GONPE</name>
<gene>
    <name evidence="1" type="ORF">GPECTOR_1053g329</name>
</gene>
<comment type="caution">
    <text evidence="1">The sequence shown here is derived from an EMBL/GenBank/DDBJ whole genome shotgun (WGS) entry which is preliminary data.</text>
</comment>
<keyword evidence="2" id="KW-1185">Reference proteome</keyword>
<proteinExistence type="predicted"/>
<dbReference type="Proteomes" id="UP000075714">
    <property type="component" value="Unassembled WGS sequence"/>
</dbReference>
<accession>A0A150FTP2</accession>